<keyword evidence="4" id="KW-1185">Reference proteome</keyword>
<dbReference type="InterPro" id="IPR000073">
    <property type="entry name" value="AB_hydrolase_1"/>
</dbReference>
<dbReference type="PROSITE" id="PS00178">
    <property type="entry name" value="AA_TRNA_LIGASE_I"/>
    <property type="match status" value="1"/>
</dbReference>
<dbReference type="RefSeq" id="WP_032630187.1">
    <property type="nucleotide sequence ID" value="NZ_JPQU01000053.1"/>
</dbReference>
<comment type="caution">
    <text evidence="3">The sequence shown here is derived from an EMBL/GenBank/DDBJ whole genome shotgun (WGS) entry which is preliminary data.</text>
</comment>
<dbReference type="PATRIC" id="fig|317.175.peg.3851"/>
<protein>
    <submittedName>
        <fullName evidence="3">Sigma factor sigB regulation protein rsbQ</fullName>
    </submittedName>
</protein>
<dbReference type="EMBL" id="JPQU01000053">
    <property type="protein sequence ID" value="KFE53817.1"/>
    <property type="molecule type" value="Genomic_DNA"/>
</dbReference>
<dbReference type="GO" id="GO:0004812">
    <property type="term" value="F:aminoacyl-tRNA ligase activity"/>
    <property type="evidence" value="ECO:0007669"/>
    <property type="project" value="InterPro"/>
</dbReference>
<evidence type="ECO:0000259" key="2">
    <source>
        <dbReference type="Pfam" id="PF12697"/>
    </source>
</evidence>
<comment type="similarity">
    <text evidence="1">Belongs to the AB hydrolase superfamily.</text>
</comment>
<organism evidence="3 4">
    <name type="scientific">Pseudomonas syringae</name>
    <dbReference type="NCBI Taxonomy" id="317"/>
    <lineage>
        <taxon>Bacteria</taxon>
        <taxon>Pseudomonadati</taxon>
        <taxon>Pseudomonadota</taxon>
        <taxon>Gammaproteobacteria</taxon>
        <taxon>Pseudomonadales</taxon>
        <taxon>Pseudomonadaceae</taxon>
        <taxon>Pseudomonas</taxon>
    </lineage>
</organism>
<dbReference type="OrthoDB" id="8680283at2"/>
<name>A0A085VEF4_PSESX</name>
<sequence length="273" mass="29771">MSVQFRNNVKVMGEGPATLMFAHGFGCDQNMWRFMAPLFAERYRVVLFDMVGNGGSDISAWYPRRYDSLDGYANDLLEIVNEFAGPGPLIHIGHSVSAMIAVLADLKDPGHFDAHVMIGPSPCYINDGDYHGGFSPQDIESLLEALDSNYLGWSGNMAPAIMGAPEHPELGQELADSFCRADPEIAKQFARVTFTSDHRQQVARLTTNTLILQCSDDLIAPVEVGDFLHRVIAGSTLRRIENVGHCPHMSAPNACIAAIDEFLAASGVVAFVK</sequence>
<evidence type="ECO:0000313" key="3">
    <source>
        <dbReference type="EMBL" id="KFE53817.1"/>
    </source>
</evidence>
<dbReference type="Gene3D" id="3.40.50.1820">
    <property type="entry name" value="alpha/beta hydrolase"/>
    <property type="match status" value="1"/>
</dbReference>
<reference evidence="3 4" key="1">
    <citation type="submission" date="2014-07" db="EMBL/GenBank/DDBJ databases">
        <title>Draft Genome Sequences of Environmental Pseudomonas syringae strains.</title>
        <authorList>
            <person name="Baltrus D.A."/>
            <person name="Berge O."/>
            <person name="Morris C."/>
        </authorList>
    </citation>
    <scope>NUCLEOTIDE SEQUENCE [LARGE SCALE GENOMIC DNA]</scope>
    <source>
        <strain evidence="3 4">GAW0119</strain>
    </source>
</reference>
<proteinExistence type="inferred from homology"/>
<dbReference type="Proteomes" id="UP000028631">
    <property type="component" value="Unassembled WGS sequence"/>
</dbReference>
<dbReference type="SUPFAM" id="SSF53474">
    <property type="entry name" value="alpha/beta-Hydrolases"/>
    <property type="match status" value="1"/>
</dbReference>
<dbReference type="InterPro" id="IPR001412">
    <property type="entry name" value="aa-tRNA-synth_I_CS"/>
</dbReference>
<dbReference type="AlphaFoldDB" id="A0A085VEF4"/>
<evidence type="ECO:0000256" key="1">
    <source>
        <dbReference type="ARBA" id="ARBA00008645"/>
    </source>
</evidence>
<feature type="domain" description="AB hydrolase-1" evidence="2">
    <location>
        <begin position="21"/>
        <end position="257"/>
    </location>
</feature>
<gene>
    <name evidence="3" type="ORF">IV01_18480</name>
</gene>
<dbReference type="GO" id="GO:0005524">
    <property type="term" value="F:ATP binding"/>
    <property type="evidence" value="ECO:0007669"/>
    <property type="project" value="InterPro"/>
</dbReference>
<dbReference type="GO" id="GO:0006418">
    <property type="term" value="P:tRNA aminoacylation for protein translation"/>
    <property type="evidence" value="ECO:0007669"/>
    <property type="project" value="InterPro"/>
</dbReference>
<dbReference type="InterPro" id="IPR029058">
    <property type="entry name" value="AB_hydrolase_fold"/>
</dbReference>
<dbReference type="PANTHER" id="PTHR43039">
    <property type="entry name" value="ESTERASE-RELATED"/>
    <property type="match status" value="1"/>
</dbReference>
<dbReference type="Pfam" id="PF12697">
    <property type="entry name" value="Abhydrolase_6"/>
    <property type="match status" value="1"/>
</dbReference>
<accession>A0A085VEF4</accession>
<evidence type="ECO:0000313" key="4">
    <source>
        <dbReference type="Proteomes" id="UP000028631"/>
    </source>
</evidence>